<dbReference type="PANTHER" id="PTHR47977">
    <property type="entry name" value="RAS-RELATED PROTEIN RAB"/>
    <property type="match status" value="1"/>
</dbReference>
<dbReference type="Gene3D" id="1.10.238.10">
    <property type="entry name" value="EF-hand"/>
    <property type="match status" value="1"/>
</dbReference>
<dbReference type="GO" id="GO:0005525">
    <property type="term" value="F:GTP binding"/>
    <property type="evidence" value="ECO:0007669"/>
    <property type="project" value="UniProtKB-KW"/>
</dbReference>
<evidence type="ECO:0000256" key="3">
    <source>
        <dbReference type="ARBA" id="ARBA00022741"/>
    </source>
</evidence>
<dbReference type="InterPro" id="IPR027417">
    <property type="entry name" value="P-loop_NTPase"/>
</dbReference>
<comment type="caution">
    <text evidence="9">The sequence shown here is derived from an EMBL/GenBank/DDBJ whole genome shotgun (WGS) entry which is preliminary data.</text>
</comment>
<keyword evidence="2" id="KW-0963">Cytoplasm</keyword>
<dbReference type="Pfam" id="PF00071">
    <property type="entry name" value="Ras"/>
    <property type="match status" value="1"/>
</dbReference>
<dbReference type="SMART" id="SM00176">
    <property type="entry name" value="RAN"/>
    <property type="match status" value="1"/>
</dbReference>
<evidence type="ECO:0000259" key="8">
    <source>
        <dbReference type="PROSITE" id="PS50222"/>
    </source>
</evidence>
<evidence type="ECO:0000256" key="7">
    <source>
        <dbReference type="SAM" id="Coils"/>
    </source>
</evidence>
<feature type="coiled-coil region" evidence="7">
    <location>
        <begin position="240"/>
        <end position="285"/>
    </location>
</feature>
<dbReference type="InterPro" id="IPR018247">
    <property type="entry name" value="EF_Hand_1_Ca_BS"/>
</dbReference>
<dbReference type="NCBIfam" id="TIGR00231">
    <property type="entry name" value="small_GTP"/>
    <property type="match status" value="1"/>
</dbReference>
<dbReference type="SUPFAM" id="SSF47473">
    <property type="entry name" value="EF-hand"/>
    <property type="match status" value="1"/>
</dbReference>
<dbReference type="SMART" id="SM00175">
    <property type="entry name" value="RAB"/>
    <property type="match status" value="1"/>
</dbReference>
<dbReference type="SUPFAM" id="SSF52540">
    <property type="entry name" value="P-loop containing nucleoside triphosphate hydrolases"/>
    <property type="match status" value="1"/>
</dbReference>
<dbReference type="InterPro" id="IPR011992">
    <property type="entry name" value="EF-hand-dom_pair"/>
</dbReference>
<keyword evidence="6" id="KW-0342">GTP-binding</keyword>
<evidence type="ECO:0000256" key="6">
    <source>
        <dbReference type="ARBA" id="ARBA00023134"/>
    </source>
</evidence>
<feature type="domain" description="EF-hand" evidence="8">
    <location>
        <begin position="35"/>
        <end position="70"/>
    </location>
</feature>
<dbReference type="InterPro" id="IPR050227">
    <property type="entry name" value="Rab"/>
</dbReference>
<dbReference type="PROSITE" id="PS51419">
    <property type="entry name" value="RAB"/>
    <property type="match status" value="1"/>
</dbReference>
<dbReference type="PROSITE" id="PS51420">
    <property type="entry name" value="RHO"/>
    <property type="match status" value="1"/>
</dbReference>
<evidence type="ECO:0000256" key="4">
    <source>
        <dbReference type="ARBA" id="ARBA00022837"/>
    </source>
</evidence>
<keyword evidence="3" id="KW-0547">Nucleotide-binding</keyword>
<dbReference type="PRINTS" id="PR00449">
    <property type="entry name" value="RASTRNSFRMNG"/>
</dbReference>
<dbReference type="InterPro" id="IPR001806">
    <property type="entry name" value="Small_GTPase"/>
</dbReference>
<evidence type="ECO:0000313" key="9">
    <source>
        <dbReference type="EMBL" id="KAE9525299.1"/>
    </source>
</evidence>
<reference evidence="9 10" key="1">
    <citation type="submission" date="2019-08" db="EMBL/GenBank/DDBJ databases">
        <title>The genome of the soybean aphid Biotype 1, its phylome, world population structure and adaptation to the North American continent.</title>
        <authorList>
            <person name="Giordano R."/>
            <person name="Donthu R.K."/>
            <person name="Hernandez A.G."/>
            <person name="Wright C.L."/>
            <person name="Zimin A.V."/>
        </authorList>
    </citation>
    <scope>NUCLEOTIDE SEQUENCE [LARGE SCALE GENOMIC DNA]</scope>
    <source>
        <tissue evidence="9">Whole aphids</tissue>
    </source>
</reference>
<dbReference type="SMART" id="SM00173">
    <property type="entry name" value="RAS"/>
    <property type="match status" value="1"/>
</dbReference>
<dbReference type="CDD" id="cd00051">
    <property type="entry name" value="EFh"/>
    <property type="match status" value="1"/>
</dbReference>
<dbReference type="PROSITE" id="PS51421">
    <property type="entry name" value="RAS"/>
    <property type="match status" value="1"/>
</dbReference>
<dbReference type="PROSITE" id="PS00018">
    <property type="entry name" value="EF_HAND_1"/>
    <property type="match status" value="1"/>
</dbReference>
<dbReference type="SMART" id="SM00174">
    <property type="entry name" value="RHO"/>
    <property type="match status" value="1"/>
</dbReference>
<evidence type="ECO:0000256" key="2">
    <source>
        <dbReference type="ARBA" id="ARBA00022490"/>
    </source>
</evidence>
<dbReference type="AlphaFoldDB" id="A0A6G0T3Z8"/>
<dbReference type="GO" id="GO:0005509">
    <property type="term" value="F:calcium ion binding"/>
    <property type="evidence" value="ECO:0007669"/>
    <property type="project" value="InterPro"/>
</dbReference>
<gene>
    <name evidence="9" type="ORF">AGLY_014367</name>
</gene>
<dbReference type="InterPro" id="IPR005225">
    <property type="entry name" value="Small_GTP-bd"/>
</dbReference>
<evidence type="ECO:0000256" key="5">
    <source>
        <dbReference type="ARBA" id="ARBA00023054"/>
    </source>
</evidence>
<keyword evidence="10" id="KW-1185">Reference proteome</keyword>
<keyword evidence="5 7" id="KW-0175">Coiled coil</keyword>
<evidence type="ECO:0000313" key="10">
    <source>
        <dbReference type="Proteomes" id="UP000475862"/>
    </source>
</evidence>
<dbReference type="GO" id="GO:0005737">
    <property type="term" value="C:cytoplasm"/>
    <property type="evidence" value="ECO:0007669"/>
    <property type="project" value="UniProtKB-SubCell"/>
</dbReference>
<organism evidence="9 10">
    <name type="scientific">Aphis glycines</name>
    <name type="common">Soybean aphid</name>
    <dbReference type="NCBI Taxonomy" id="307491"/>
    <lineage>
        <taxon>Eukaryota</taxon>
        <taxon>Metazoa</taxon>
        <taxon>Ecdysozoa</taxon>
        <taxon>Arthropoda</taxon>
        <taxon>Hexapoda</taxon>
        <taxon>Insecta</taxon>
        <taxon>Pterygota</taxon>
        <taxon>Neoptera</taxon>
        <taxon>Paraneoptera</taxon>
        <taxon>Hemiptera</taxon>
        <taxon>Sternorrhyncha</taxon>
        <taxon>Aphidomorpha</taxon>
        <taxon>Aphidoidea</taxon>
        <taxon>Aphididae</taxon>
        <taxon>Aphidini</taxon>
        <taxon>Aphis</taxon>
        <taxon>Aphis</taxon>
    </lineage>
</organism>
<evidence type="ECO:0000256" key="1">
    <source>
        <dbReference type="ARBA" id="ARBA00004496"/>
    </source>
</evidence>
<dbReference type="SMART" id="SM00054">
    <property type="entry name" value="EFh"/>
    <property type="match status" value="2"/>
</dbReference>
<dbReference type="PROSITE" id="PS50222">
    <property type="entry name" value="EF_HAND_2"/>
    <property type="match status" value="1"/>
</dbReference>
<accession>A0A6G0T3Z8</accession>
<protein>
    <recommendedName>
        <fullName evidence="8">EF-hand domain-containing protein</fullName>
    </recommendedName>
</protein>
<name>A0A6G0T3Z8_APHGL</name>
<dbReference type="GO" id="GO:0003924">
    <property type="term" value="F:GTPase activity"/>
    <property type="evidence" value="ECO:0007669"/>
    <property type="project" value="InterPro"/>
</dbReference>
<dbReference type="OrthoDB" id="9989112at2759"/>
<dbReference type="Proteomes" id="UP000475862">
    <property type="component" value="Unassembled WGS sequence"/>
</dbReference>
<dbReference type="FunFam" id="3.40.50.300:FF:001348">
    <property type="entry name" value="Ras and EF-hand domain-containing protein"/>
    <property type="match status" value="1"/>
</dbReference>
<comment type="subcellular location">
    <subcellularLocation>
        <location evidence="1">Cytoplasm</location>
    </subcellularLocation>
</comment>
<feature type="coiled-coil region" evidence="7">
    <location>
        <begin position="140"/>
        <end position="215"/>
    </location>
</feature>
<dbReference type="InterPro" id="IPR002048">
    <property type="entry name" value="EF_hand_dom"/>
</dbReference>
<proteinExistence type="predicted"/>
<dbReference type="Pfam" id="PF13499">
    <property type="entry name" value="EF-hand_7"/>
    <property type="match status" value="1"/>
</dbReference>
<dbReference type="Gene3D" id="3.40.50.300">
    <property type="entry name" value="P-loop containing nucleotide triphosphate hydrolases"/>
    <property type="match status" value="1"/>
</dbReference>
<dbReference type="CDD" id="cd00154">
    <property type="entry name" value="Rab"/>
    <property type="match status" value="1"/>
</dbReference>
<keyword evidence="4" id="KW-0106">Calcium</keyword>
<dbReference type="EMBL" id="VYZN01000061">
    <property type="protein sequence ID" value="KAE9525299.1"/>
    <property type="molecule type" value="Genomic_DNA"/>
</dbReference>
<sequence length="584" mass="67078">MSDVHLEDLFYECDRNGEGKIGPEEFQQLCAKFDIEPSDADVIFSDLDRDGDGQICLEDFASGFRDFLSPDKKDKPNEFMHRGQSEKRNSQAWSNFVAVIGEPALKKLFHTSGKKLADLYMEIQNCSPSSELITQFEGALSSLMEDVKRLHEDNEKLENMFNRERQTHLIRLRGLEEEIDAQVAKVEAQARDEAREQFEFEKRELMKKMEAETIELKTHLKLFQKVNTVLSQKKVDKNDMDETIEESRELRRKLIDTQTNLAVVRSEMEKLRSEYEIKCEEFNNKMQINIDPLEEQSGAQYTIKRLMDDIDSGRSTLVEPNNYYQRDLQDELSSASSINAPYHSAKTIEFEEMSLSGRDSHNMMHYHTPASAMSISSYDNMMGGDPERTYKIVFAGDAAVGKTCFIHRFCKGVFSSKLGSTLGVDFQMKTIRVDDRNVALQLWDTAGQERFRSITKAYFRRADGVVLLYDVTNERSFINIRQWVLSITEVSDKQLPICICGNKLDLRREAELQGLTCVSTDHGELLAKDYDAAFFETSSKLGTNINNALITLCREMLIREDVEVQTSALYIAEQKHHRLNPNCC</sequence>